<name>A0A9D2PRA1_9FIRM</name>
<reference evidence="3" key="2">
    <citation type="submission" date="2021-04" db="EMBL/GenBank/DDBJ databases">
        <authorList>
            <person name="Gilroy R."/>
        </authorList>
    </citation>
    <scope>NUCLEOTIDE SEQUENCE</scope>
    <source>
        <strain evidence="3">CHK198-12963</strain>
    </source>
</reference>
<reference evidence="3" key="1">
    <citation type="journal article" date="2021" name="PeerJ">
        <title>Extensive microbial diversity within the chicken gut microbiome revealed by metagenomics and culture.</title>
        <authorList>
            <person name="Gilroy R."/>
            <person name="Ravi A."/>
            <person name="Getino M."/>
            <person name="Pursley I."/>
            <person name="Horton D.L."/>
            <person name="Alikhan N.F."/>
            <person name="Baker D."/>
            <person name="Gharbi K."/>
            <person name="Hall N."/>
            <person name="Watson M."/>
            <person name="Adriaenssens E.M."/>
            <person name="Foster-Nyarko E."/>
            <person name="Jarju S."/>
            <person name="Secka A."/>
            <person name="Antonio M."/>
            <person name="Oren A."/>
            <person name="Chaudhuri R.R."/>
            <person name="La Ragione R."/>
            <person name="Hildebrand F."/>
            <person name="Pallen M.J."/>
        </authorList>
    </citation>
    <scope>NUCLEOTIDE SEQUENCE</scope>
    <source>
        <strain evidence="3">CHK198-12963</strain>
    </source>
</reference>
<sequence>MKKWFTFILTAALAVASLAACSPTTQQPQTAAQESGEAPMPEQIPMTTGGASDKVPDPNVDPVAIISVYHGSDVEDIIVQSMDSLSTDQMDAQELVDKLVEYGVLTEGTEVLSFTVEGEDENAAGTLDLNQAVSGEGGSDEMFLAEIGNTFIENYQLATLKLLVNGANYSGNEIQQGDGDVLEYRNDYSSIGGDTETSQAAE</sequence>
<feature type="chain" id="PRO_5039437017" evidence="2">
    <location>
        <begin position="20"/>
        <end position="202"/>
    </location>
</feature>
<dbReference type="AlphaFoldDB" id="A0A9D2PRA1"/>
<accession>A0A9D2PRA1</accession>
<evidence type="ECO:0000313" key="4">
    <source>
        <dbReference type="Proteomes" id="UP000823863"/>
    </source>
</evidence>
<proteinExistence type="predicted"/>
<organism evidence="3 4">
    <name type="scientific">Candidatus Enterocloster excrementigallinarum</name>
    <dbReference type="NCBI Taxonomy" id="2838558"/>
    <lineage>
        <taxon>Bacteria</taxon>
        <taxon>Bacillati</taxon>
        <taxon>Bacillota</taxon>
        <taxon>Clostridia</taxon>
        <taxon>Lachnospirales</taxon>
        <taxon>Lachnospiraceae</taxon>
        <taxon>Enterocloster</taxon>
    </lineage>
</organism>
<evidence type="ECO:0000256" key="2">
    <source>
        <dbReference type="SAM" id="SignalP"/>
    </source>
</evidence>
<dbReference type="Proteomes" id="UP000823863">
    <property type="component" value="Unassembled WGS sequence"/>
</dbReference>
<dbReference type="EMBL" id="DWWB01000016">
    <property type="protein sequence ID" value="HJC65782.1"/>
    <property type="molecule type" value="Genomic_DNA"/>
</dbReference>
<keyword evidence="2" id="KW-0732">Signal</keyword>
<evidence type="ECO:0000256" key="1">
    <source>
        <dbReference type="SAM" id="MobiDB-lite"/>
    </source>
</evidence>
<comment type="caution">
    <text evidence="3">The sequence shown here is derived from an EMBL/GenBank/DDBJ whole genome shotgun (WGS) entry which is preliminary data.</text>
</comment>
<gene>
    <name evidence="3" type="ORF">H9931_03545</name>
</gene>
<feature type="region of interest" description="Disordered" evidence="1">
    <location>
        <begin position="26"/>
        <end position="57"/>
    </location>
</feature>
<evidence type="ECO:0000313" key="3">
    <source>
        <dbReference type="EMBL" id="HJC65782.1"/>
    </source>
</evidence>
<dbReference type="PROSITE" id="PS51257">
    <property type="entry name" value="PROKAR_LIPOPROTEIN"/>
    <property type="match status" value="1"/>
</dbReference>
<feature type="signal peptide" evidence="2">
    <location>
        <begin position="1"/>
        <end position="19"/>
    </location>
</feature>
<protein>
    <submittedName>
        <fullName evidence="3">GerMN domain-containing protein</fullName>
    </submittedName>
</protein>